<keyword evidence="1" id="KW-0812">Transmembrane</keyword>
<organism evidence="2 3">
    <name type="scientific">Sphingomonas lycopersici</name>
    <dbReference type="NCBI Taxonomy" id="2951807"/>
    <lineage>
        <taxon>Bacteria</taxon>
        <taxon>Pseudomonadati</taxon>
        <taxon>Pseudomonadota</taxon>
        <taxon>Alphaproteobacteria</taxon>
        <taxon>Sphingomonadales</taxon>
        <taxon>Sphingomonadaceae</taxon>
        <taxon>Sphingomonas</taxon>
    </lineage>
</organism>
<keyword evidence="1" id="KW-0472">Membrane</keyword>
<name>A0AA41Z7L0_9SPHN</name>
<comment type="caution">
    <text evidence="2">The sequence shown here is derived from an EMBL/GenBank/DDBJ whole genome shotgun (WGS) entry which is preliminary data.</text>
</comment>
<evidence type="ECO:0000313" key="3">
    <source>
        <dbReference type="Proteomes" id="UP001165565"/>
    </source>
</evidence>
<keyword evidence="1" id="KW-1133">Transmembrane helix</keyword>
<dbReference type="AlphaFoldDB" id="A0AA41Z7L0"/>
<dbReference type="EMBL" id="JANFAV010000007">
    <property type="protein sequence ID" value="MCW6535470.1"/>
    <property type="molecule type" value="Genomic_DNA"/>
</dbReference>
<gene>
    <name evidence="2" type="ORF">NEE01_11840</name>
</gene>
<accession>A0AA41Z7L0</accession>
<dbReference type="Proteomes" id="UP001165565">
    <property type="component" value="Unassembled WGS sequence"/>
</dbReference>
<reference evidence="2" key="1">
    <citation type="submission" date="2022-06" db="EMBL/GenBank/DDBJ databases">
        <title>Sphingomonas sp. nov. isolated from rhizosphere soil of tomato.</title>
        <authorList>
            <person name="Dong H."/>
            <person name="Gao R."/>
        </authorList>
    </citation>
    <scope>NUCLEOTIDE SEQUENCE</scope>
    <source>
        <strain evidence="2">MMSM24</strain>
    </source>
</reference>
<protein>
    <submittedName>
        <fullName evidence="2">Uncharacterized protein</fullName>
    </submittedName>
</protein>
<proteinExistence type="predicted"/>
<feature type="transmembrane region" description="Helical" evidence="1">
    <location>
        <begin position="20"/>
        <end position="41"/>
    </location>
</feature>
<sequence length="101" mass="10098">MKTEIPTPNQTAANQTAQRVRVGMIGLAAVVLLIGLASAIFSAASHEKPVATIDAPKAEAVANMTLANNTVPAATAPNEPLAELGVAPATTNGAAPATPHH</sequence>
<evidence type="ECO:0000256" key="1">
    <source>
        <dbReference type="SAM" id="Phobius"/>
    </source>
</evidence>
<evidence type="ECO:0000313" key="2">
    <source>
        <dbReference type="EMBL" id="MCW6535470.1"/>
    </source>
</evidence>
<keyword evidence="3" id="KW-1185">Reference proteome</keyword>